<keyword evidence="3" id="KW-1185">Reference proteome</keyword>
<accession>A0A9X2RG28</accession>
<keyword evidence="1" id="KW-0732">Signal</keyword>
<sequence>MSFKRALFALCVGGFLFWGTSNSYAQDYYVYVAAESDDEVHLVHFDGETQKGEIAETIRVGTWPQENEGPHGLTISPDGEHWFVSIAHGMPYGKLWKFETGTNEFIGEVELGMFPASMDISSTTGLLYVVNFNLHGDMEPSTVSVVEPESMTRLSDIETGIMPHGSRINSSGTRQYHVSMMTDELIEIDTETLEVQRKLKLSGKKMSGKMSADMDHSGMNHGEMMHKPVEKPTWADPHPTKPLVYVAANGSDEVLEINTDKWEVTKRWKTGKAPYNLEVSHDGKLLVVTYKGEGATGVWDLSSGKELAKIKNSRKVSHGVAISPDNNYAFISVEGIGGEPGSVDIINLKTLERVDVVETGKQAGGIIFWKQEG</sequence>
<dbReference type="InterPro" id="IPR051200">
    <property type="entry name" value="Host-pathogen_enzymatic-act"/>
</dbReference>
<dbReference type="RefSeq" id="WP_255133010.1">
    <property type="nucleotide sequence ID" value="NZ_JANDBC010000001.1"/>
</dbReference>
<evidence type="ECO:0000256" key="1">
    <source>
        <dbReference type="SAM" id="SignalP"/>
    </source>
</evidence>
<dbReference type="Proteomes" id="UP001139125">
    <property type="component" value="Unassembled WGS sequence"/>
</dbReference>
<dbReference type="PANTHER" id="PTHR47197:SF3">
    <property type="entry name" value="DIHYDRO-HEME D1 DEHYDROGENASE"/>
    <property type="match status" value="1"/>
</dbReference>
<dbReference type="Gene3D" id="2.130.10.10">
    <property type="entry name" value="YVTN repeat-like/Quinoprotein amine dehydrogenase"/>
    <property type="match status" value="2"/>
</dbReference>
<proteinExistence type="predicted"/>
<evidence type="ECO:0000313" key="3">
    <source>
        <dbReference type="Proteomes" id="UP001139125"/>
    </source>
</evidence>
<dbReference type="InterPro" id="IPR015943">
    <property type="entry name" value="WD40/YVTN_repeat-like_dom_sf"/>
</dbReference>
<protein>
    <submittedName>
        <fullName evidence="2">YncE family protein</fullName>
    </submittedName>
</protein>
<evidence type="ECO:0000313" key="2">
    <source>
        <dbReference type="EMBL" id="MCP9290699.1"/>
    </source>
</evidence>
<dbReference type="PANTHER" id="PTHR47197">
    <property type="entry name" value="PROTEIN NIRF"/>
    <property type="match status" value="1"/>
</dbReference>
<feature type="signal peptide" evidence="1">
    <location>
        <begin position="1"/>
        <end position="25"/>
    </location>
</feature>
<dbReference type="InterPro" id="IPR011048">
    <property type="entry name" value="Haem_d1_sf"/>
</dbReference>
<feature type="chain" id="PRO_5040814204" evidence="1">
    <location>
        <begin position="26"/>
        <end position="373"/>
    </location>
</feature>
<reference evidence="2" key="1">
    <citation type="submission" date="2022-06" db="EMBL/GenBank/DDBJ databases">
        <title>Gracilimonas sp. CAU 1638 isolated from sea sediment.</title>
        <authorList>
            <person name="Kim W."/>
        </authorList>
    </citation>
    <scope>NUCLEOTIDE SEQUENCE</scope>
    <source>
        <strain evidence="2">CAU 1638</strain>
    </source>
</reference>
<organism evidence="2 3">
    <name type="scientific">Gracilimonas sediminicola</name>
    <dbReference type="NCBI Taxonomy" id="2952158"/>
    <lineage>
        <taxon>Bacteria</taxon>
        <taxon>Pseudomonadati</taxon>
        <taxon>Balneolota</taxon>
        <taxon>Balneolia</taxon>
        <taxon>Balneolales</taxon>
        <taxon>Balneolaceae</taxon>
        <taxon>Gracilimonas</taxon>
    </lineage>
</organism>
<gene>
    <name evidence="2" type="ORF">NM125_03760</name>
</gene>
<comment type="caution">
    <text evidence="2">The sequence shown here is derived from an EMBL/GenBank/DDBJ whole genome shotgun (WGS) entry which is preliminary data.</text>
</comment>
<dbReference type="EMBL" id="JANDBC010000001">
    <property type="protein sequence ID" value="MCP9290699.1"/>
    <property type="molecule type" value="Genomic_DNA"/>
</dbReference>
<dbReference type="SUPFAM" id="SSF51004">
    <property type="entry name" value="C-terminal (heme d1) domain of cytochrome cd1-nitrite reductase"/>
    <property type="match status" value="1"/>
</dbReference>
<name>A0A9X2RG28_9BACT</name>
<dbReference type="AlphaFoldDB" id="A0A9X2RG28"/>